<protein>
    <submittedName>
        <fullName evidence="2">Uncharacterized protein</fullName>
    </submittedName>
</protein>
<sequence length="486" mass="55715">MSFGDGTLVGYWPVELFQHLNYPLNDRVGIDKLKGCDKGNSYEFELHKDMLELMKDGFIHDHSCIEKKKSLLLPRLNYKPRNKLHSTALDVVERDNVKGDSGKMRGDNGSIITRGANNSARGDDNNDNLRGNEGSGSTSGNNKSGSTRGDDNNNNDNNDNARGDDGNDSARDTCALGCKGGRSRMKMKVDNTSHWTWTQRRGDLSTRKQRHMTHNIDMSSLGLDMRKNGERKKFLMVEENEEGNVKERFMFLEWFERQGLSIFVHIKGYWYPDLVKEASSHLPSVETNALLNKRRFYREQLRFPESNKQKCFWNSSNVFDRDSVMSLRLVKTINGWSFMGEDNFGYTAEQIRILHDKFVKFAREHGSTQQQEEECSSDEDTMESFRLSIGMLGNLVVILILISVKSSKNSSRRPRRSFFDSCLKIKDVSHYENFEDCSKLTKTIGEDISCCCSLDVKPCCKNLDYYNAFASRYRKDIGCRRLAEPV</sequence>
<feature type="compositionally biased region" description="Basic and acidic residues" evidence="1">
    <location>
        <begin position="97"/>
        <end position="106"/>
    </location>
</feature>
<feature type="compositionally biased region" description="Low complexity" evidence="1">
    <location>
        <begin position="131"/>
        <end position="158"/>
    </location>
</feature>
<evidence type="ECO:0000313" key="3">
    <source>
        <dbReference type="Proteomes" id="UP001374535"/>
    </source>
</evidence>
<proteinExistence type="predicted"/>
<gene>
    <name evidence="2" type="ORF">V8G54_023059</name>
</gene>
<organism evidence="2 3">
    <name type="scientific">Vigna mungo</name>
    <name type="common">Black gram</name>
    <name type="synonym">Phaseolus mungo</name>
    <dbReference type="NCBI Taxonomy" id="3915"/>
    <lineage>
        <taxon>Eukaryota</taxon>
        <taxon>Viridiplantae</taxon>
        <taxon>Streptophyta</taxon>
        <taxon>Embryophyta</taxon>
        <taxon>Tracheophyta</taxon>
        <taxon>Spermatophyta</taxon>
        <taxon>Magnoliopsida</taxon>
        <taxon>eudicotyledons</taxon>
        <taxon>Gunneridae</taxon>
        <taxon>Pentapetalae</taxon>
        <taxon>rosids</taxon>
        <taxon>fabids</taxon>
        <taxon>Fabales</taxon>
        <taxon>Fabaceae</taxon>
        <taxon>Papilionoideae</taxon>
        <taxon>50 kb inversion clade</taxon>
        <taxon>NPAAA clade</taxon>
        <taxon>indigoferoid/millettioid clade</taxon>
        <taxon>Phaseoleae</taxon>
        <taxon>Vigna</taxon>
    </lineage>
</organism>
<dbReference type="EMBL" id="CP144694">
    <property type="protein sequence ID" value="WVZ02253.1"/>
    <property type="molecule type" value="Genomic_DNA"/>
</dbReference>
<feature type="compositionally biased region" description="Basic and acidic residues" evidence="1">
    <location>
        <begin position="159"/>
        <end position="171"/>
    </location>
</feature>
<evidence type="ECO:0000313" key="2">
    <source>
        <dbReference type="EMBL" id="WVZ02253.1"/>
    </source>
</evidence>
<accession>A0AAQ3RR71</accession>
<feature type="region of interest" description="Disordered" evidence="1">
    <location>
        <begin position="97"/>
        <end position="172"/>
    </location>
</feature>
<dbReference type="AlphaFoldDB" id="A0AAQ3RR71"/>
<reference evidence="2 3" key="1">
    <citation type="journal article" date="2023" name="Life. Sci Alliance">
        <title>Evolutionary insights into 3D genome organization and epigenetic landscape of Vigna mungo.</title>
        <authorList>
            <person name="Junaid A."/>
            <person name="Singh B."/>
            <person name="Bhatia S."/>
        </authorList>
    </citation>
    <scope>NUCLEOTIDE SEQUENCE [LARGE SCALE GENOMIC DNA]</scope>
    <source>
        <strain evidence="2">Urdbean</strain>
    </source>
</reference>
<dbReference type="Proteomes" id="UP001374535">
    <property type="component" value="Chromosome 7"/>
</dbReference>
<keyword evidence="3" id="KW-1185">Reference proteome</keyword>
<name>A0AAQ3RR71_VIGMU</name>
<evidence type="ECO:0000256" key="1">
    <source>
        <dbReference type="SAM" id="MobiDB-lite"/>
    </source>
</evidence>